<accession>A0A3D8IDC5</accession>
<protein>
    <recommendedName>
        <fullName evidence="8">Type II secretion system protein GspF domain-containing protein</fullName>
    </recommendedName>
</protein>
<comment type="subcellular location">
    <subcellularLocation>
        <location evidence="1">Cell membrane</location>
        <topology evidence="1">Multi-pass membrane protein</topology>
    </subcellularLocation>
</comment>
<comment type="similarity">
    <text evidence="2">Belongs to the GSP F family.</text>
</comment>
<comment type="caution">
    <text evidence="9">The sequence shown here is derived from an EMBL/GenBank/DDBJ whole genome shotgun (WGS) entry which is preliminary data.</text>
</comment>
<dbReference type="InterPro" id="IPR018076">
    <property type="entry name" value="T2SS_GspF_dom"/>
</dbReference>
<dbReference type="OrthoDB" id="5317887at2"/>
<feature type="domain" description="Type II secretion system protein GspF" evidence="8">
    <location>
        <begin position="271"/>
        <end position="389"/>
    </location>
</feature>
<evidence type="ECO:0000313" key="10">
    <source>
        <dbReference type="Proteomes" id="UP000256650"/>
    </source>
</evidence>
<feature type="transmembrane region" description="Helical" evidence="7">
    <location>
        <begin position="216"/>
        <end position="235"/>
    </location>
</feature>
<evidence type="ECO:0000259" key="8">
    <source>
        <dbReference type="Pfam" id="PF00482"/>
    </source>
</evidence>
<dbReference type="InterPro" id="IPR003004">
    <property type="entry name" value="GspF/PilC"/>
</dbReference>
<reference evidence="9 10" key="1">
    <citation type="submission" date="2018-04" db="EMBL/GenBank/DDBJ databases">
        <title>Novel Campyloabacter and Helicobacter Species and Strains.</title>
        <authorList>
            <person name="Mannion A.J."/>
            <person name="Shen Z."/>
            <person name="Fox J.G."/>
        </authorList>
    </citation>
    <scope>NUCLEOTIDE SEQUENCE [LARGE SCALE GENOMIC DNA]</scope>
    <source>
        <strain evidence="9 10">MIT 99-5101</strain>
    </source>
</reference>
<dbReference type="Proteomes" id="UP000256650">
    <property type="component" value="Unassembled WGS sequence"/>
</dbReference>
<feature type="transmembrane region" description="Helical" evidence="7">
    <location>
        <begin position="162"/>
        <end position="185"/>
    </location>
</feature>
<dbReference type="PANTHER" id="PTHR30012">
    <property type="entry name" value="GENERAL SECRETION PATHWAY PROTEIN"/>
    <property type="match status" value="1"/>
</dbReference>
<evidence type="ECO:0000313" key="9">
    <source>
        <dbReference type="EMBL" id="RDU62541.1"/>
    </source>
</evidence>
<dbReference type="RefSeq" id="WP_115551806.1">
    <property type="nucleotide sequence ID" value="NZ_CAONBV010000002.1"/>
</dbReference>
<keyword evidence="4 7" id="KW-0812">Transmembrane</keyword>
<dbReference type="AlphaFoldDB" id="A0A3D8IDC5"/>
<keyword evidence="6 7" id="KW-0472">Membrane</keyword>
<feature type="transmembrane region" description="Helical" evidence="7">
    <location>
        <begin position="255"/>
        <end position="275"/>
    </location>
</feature>
<name>A0A3D8IDC5_9HELI</name>
<evidence type="ECO:0000256" key="2">
    <source>
        <dbReference type="ARBA" id="ARBA00005745"/>
    </source>
</evidence>
<evidence type="ECO:0000256" key="7">
    <source>
        <dbReference type="SAM" id="Phobius"/>
    </source>
</evidence>
<keyword evidence="5 7" id="KW-1133">Transmembrane helix</keyword>
<evidence type="ECO:0000256" key="6">
    <source>
        <dbReference type="ARBA" id="ARBA00023136"/>
    </source>
</evidence>
<keyword evidence="3" id="KW-1003">Cell membrane</keyword>
<keyword evidence="10" id="KW-1185">Reference proteome</keyword>
<evidence type="ECO:0000256" key="1">
    <source>
        <dbReference type="ARBA" id="ARBA00004651"/>
    </source>
</evidence>
<gene>
    <name evidence="9" type="ORF">CQA43_06475</name>
</gene>
<dbReference type="InterPro" id="IPR042094">
    <property type="entry name" value="T2SS_GspF_sf"/>
</dbReference>
<dbReference type="Gene3D" id="1.20.81.30">
    <property type="entry name" value="Type II secretion system (T2SS), domain F"/>
    <property type="match status" value="2"/>
</dbReference>
<dbReference type="PRINTS" id="PR00812">
    <property type="entry name" value="BCTERIALGSPF"/>
</dbReference>
<sequence>MPKFRVQYKQKGKIQTKIYNVKTQSELENKLQSQHLFVLKITPQSSLKDKLFAFQTPKTKEILSAFYELKLGLKAHLPLNLLLENLQTHTKNPFLSAQFAKALFALNSGKSLSLSFKEAGFSDFICSMLEIGQKADMLGQAIEFILIELKNAHKNRKLLTKILLYPLLVSFIMVIVFLGITLFVLPQFEVLFANINAPLPLVSKSLLFMRTLVLDYGYFSLLSLCGIAFFTYRFYKTSQKFRCFMDKLWLKIPYLGAVLHYYQLSQFLLSFFWLYKSKVPLQTALDISSKALSNAEIKQKTERIFEAIVRGIPIAQAFSASGILDNLSVQLLCGAQNEEGFLESLEVLLELHQEELATHSETLLALIEPLMVLALGALVLWLALAIFLPLWELPMQIQTL</sequence>
<dbReference type="EMBL" id="NXLS01000006">
    <property type="protein sequence ID" value="RDU62541.1"/>
    <property type="molecule type" value="Genomic_DNA"/>
</dbReference>
<dbReference type="Pfam" id="PF00482">
    <property type="entry name" value="T2SSF"/>
    <property type="match status" value="2"/>
</dbReference>
<evidence type="ECO:0000256" key="4">
    <source>
        <dbReference type="ARBA" id="ARBA00022692"/>
    </source>
</evidence>
<dbReference type="GO" id="GO:0005886">
    <property type="term" value="C:plasma membrane"/>
    <property type="evidence" value="ECO:0007669"/>
    <property type="project" value="UniProtKB-SubCell"/>
</dbReference>
<organism evidence="9 10">
    <name type="scientific">Helicobacter ganmani</name>
    <dbReference type="NCBI Taxonomy" id="60246"/>
    <lineage>
        <taxon>Bacteria</taxon>
        <taxon>Pseudomonadati</taxon>
        <taxon>Campylobacterota</taxon>
        <taxon>Epsilonproteobacteria</taxon>
        <taxon>Campylobacterales</taxon>
        <taxon>Helicobacteraceae</taxon>
        <taxon>Helicobacter</taxon>
    </lineage>
</organism>
<proteinExistence type="inferred from homology"/>
<evidence type="ECO:0000256" key="3">
    <source>
        <dbReference type="ARBA" id="ARBA00022475"/>
    </source>
</evidence>
<feature type="domain" description="Type II secretion system protein GspF" evidence="8">
    <location>
        <begin position="72"/>
        <end position="186"/>
    </location>
</feature>
<evidence type="ECO:0000256" key="5">
    <source>
        <dbReference type="ARBA" id="ARBA00022989"/>
    </source>
</evidence>
<dbReference type="GeneID" id="82535932"/>
<dbReference type="PANTHER" id="PTHR30012:SF0">
    <property type="entry name" value="TYPE II SECRETION SYSTEM PROTEIN F-RELATED"/>
    <property type="match status" value="1"/>
</dbReference>
<feature type="transmembrane region" description="Helical" evidence="7">
    <location>
        <begin position="370"/>
        <end position="391"/>
    </location>
</feature>